<dbReference type="PANTHER" id="PTHR31389">
    <property type="entry name" value="LD39211P"/>
    <property type="match status" value="1"/>
</dbReference>
<proteinExistence type="predicted"/>
<evidence type="ECO:0000313" key="2">
    <source>
        <dbReference type="WBParaSite" id="ALUE_0000773301-mRNA-1"/>
    </source>
</evidence>
<reference evidence="2" key="1">
    <citation type="submission" date="2017-02" db="UniProtKB">
        <authorList>
            <consortium name="WormBaseParasite"/>
        </authorList>
    </citation>
    <scope>IDENTIFICATION</scope>
</reference>
<accession>A0A0M3HWY5</accession>
<dbReference type="PANTHER" id="PTHR31389:SF4">
    <property type="entry name" value="LD39211P"/>
    <property type="match status" value="1"/>
</dbReference>
<dbReference type="AlphaFoldDB" id="A0A0M3HWY5"/>
<keyword evidence="1" id="KW-1185">Reference proteome</keyword>
<dbReference type="Proteomes" id="UP000036681">
    <property type="component" value="Unplaced"/>
</dbReference>
<organism evidence="1 2">
    <name type="scientific">Ascaris lumbricoides</name>
    <name type="common">Giant roundworm</name>
    <dbReference type="NCBI Taxonomy" id="6252"/>
    <lineage>
        <taxon>Eukaryota</taxon>
        <taxon>Metazoa</taxon>
        <taxon>Ecdysozoa</taxon>
        <taxon>Nematoda</taxon>
        <taxon>Chromadorea</taxon>
        <taxon>Rhabditida</taxon>
        <taxon>Spirurina</taxon>
        <taxon>Ascaridomorpha</taxon>
        <taxon>Ascaridoidea</taxon>
        <taxon>Ascarididae</taxon>
        <taxon>Ascaris</taxon>
    </lineage>
</organism>
<protein>
    <submittedName>
        <fullName evidence="2">DNA-binding protein</fullName>
    </submittedName>
</protein>
<sequence length="146" mass="16599">MFIKDAVSLQDIFEREAKEHQGVWLFEQTYHSIAAATNPLMYKYFPMAEQQAISMDMWSANMMLWIGRTNVKVEIMKPFVECALIEDCMSPPGSELRCVFPAGNARLYANCHRYGQAAINLILALRSGLNASKYTISNSVLKARRL</sequence>
<name>A0A0M3HWY5_ASCLU</name>
<evidence type="ECO:0000313" key="1">
    <source>
        <dbReference type="Proteomes" id="UP000036681"/>
    </source>
</evidence>
<dbReference type="WBParaSite" id="ALUE_0000773301-mRNA-1">
    <property type="protein sequence ID" value="ALUE_0000773301-mRNA-1"/>
    <property type="gene ID" value="ALUE_0000773301"/>
</dbReference>